<evidence type="ECO:0000256" key="4">
    <source>
        <dbReference type="ARBA" id="ARBA00022729"/>
    </source>
</evidence>
<evidence type="ECO:0000256" key="6">
    <source>
        <dbReference type="ARBA" id="ARBA00022837"/>
    </source>
</evidence>
<dbReference type="Gene3D" id="3.40.50.1820">
    <property type="entry name" value="alpha/beta hydrolase"/>
    <property type="match status" value="1"/>
</dbReference>
<keyword evidence="3" id="KW-0479">Metal-binding</keyword>
<dbReference type="InterPro" id="IPR029058">
    <property type="entry name" value="AB_hydrolase_fold"/>
</dbReference>
<dbReference type="GeneID" id="63792698"/>
<dbReference type="InterPro" id="IPR011118">
    <property type="entry name" value="Tannase/feruloyl_esterase"/>
</dbReference>
<sequence>MKTKHLLSLAAMAGLASALDRSSSCNITTVQSIVNNLGLNGTNATVEFTYRLDSNDTIAAFKTAVGAANFQTDIPPVCAIRINGSTSEGANFGFAALLPDTWNNRIIIEWPVMSASLKYGVAAIGSNSGHDVSDMNPEWVTGEDALIDWGYRALHESTVLGKALVGAWYGNASVYNYLAGCSTGGRQAFKNVQTYPTDYDGVIAGAPAWWTTHQQLWNLKYTTYNAPQNSTHSIPTSMFSVIGDEVLRQCDPQDGLVDSVISDPAGCNFDPMQLVCSSNQTTDCLTPAQLPTLYKIYNDWVDVNQTFVYSHLFYGSEASWAAQIGDGDLTTIESEYWYITNLLGLTNFTYQDLDYGTVLLAERLDPGNATADDFDISPFYENGGKIIHWHGLSDGAVSPGASVYLHDHIESAMLAQGIEIDDFYRTFFIPGLEHCFGTPDNQNAPWYLAGPYQASLYDFVPANIVDNTVHDSMLSLMAWVENGTAPDYLVSTGFVNNSDPTTVKLNRRICPYPQQASYSGVGNVTEEDNWACKDLY</sequence>
<dbReference type="EC" id="3.1.1.-" evidence="8"/>
<feature type="chain" id="PRO_5016478317" description="Carboxylic ester hydrolase" evidence="8">
    <location>
        <begin position="19"/>
        <end position="536"/>
    </location>
</feature>
<comment type="caution">
    <text evidence="9">The sequence shown here is derived from an EMBL/GenBank/DDBJ whole genome shotgun (WGS) entry which is preliminary data.</text>
</comment>
<dbReference type="RefSeq" id="XP_040731986.1">
    <property type="nucleotide sequence ID" value="XM_040875743.1"/>
</dbReference>
<reference evidence="9 10" key="1">
    <citation type="journal article" date="2017" name="Biotechnol. Biofuels">
        <title>Differential beta-glucosidase expression as a function of carbon source availability in Talaromyces amestolkiae: a genomic and proteomic approach.</title>
        <authorList>
            <person name="de Eugenio L.I."/>
            <person name="Mendez-Liter J.A."/>
            <person name="Nieto-Dominguez M."/>
            <person name="Alonso L."/>
            <person name="Gil-Munoz J."/>
            <person name="Barriuso J."/>
            <person name="Prieto A."/>
            <person name="Martinez M.J."/>
        </authorList>
    </citation>
    <scope>NUCLEOTIDE SEQUENCE [LARGE SCALE GENOMIC DNA]</scope>
    <source>
        <strain evidence="9 10">CIB</strain>
    </source>
</reference>
<evidence type="ECO:0000313" key="9">
    <source>
        <dbReference type="EMBL" id="RAO67470.1"/>
    </source>
</evidence>
<feature type="signal peptide" evidence="8">
    <location>
        <begin position="1"/>
        <end position="18"/>
    </location>
</feature>
<keyword evidence="5 8" id="KW-0378">Hydrolase</keyword>
<proteinExistence type="inferred from homology"/>
<evidence type="ECO:0000256" key="3">
    <source>
        <dbReference type="ARBA" id="ARBA00022723"/>
    </source>
</evidence>
<dbReference type="GO" id="GO:0030600">
    <property type="term" value="F:feruloyl esterase activity"/>
    <property type="evidence" value="ECO:0007669"/>
    <property type="project" value="UniProtKB-ARBA"/>
</dbReference>
<evidence type="ECO:0000256" key="2">
    <source>
        <dbReference type="ARBA" id="ARBA00022487"/>
    </source>
</evidence>
<evidence type="ECO:0000256" key="7">
    <source>
        <dbReference type="ARBA" id="ARBA00023157"/>
    </source>
</evidence>
<dbReference type="STRING" id="1196081.A0A364KV79"/>
<dbReference type="SUPFAM" id="SSF53474">
    <property type="entry name" value="alpha/beta-Hydrolases"/>
    <property type="match status" value="1"/>
</dbReference>
<gene>
    <name evidence="9" type="ORF">BHQ10_003482</name>
</gene>
<evidence type="ECO:0000256" key="8">
    <source>
        <dbReference type="RuleBase" id="RU361238"/>
    </source>
</evidence>
<name>A0A364KV79_TALAM</name>
<organism evidence="9 10">
    <name type="scientific">Talaromyces amestolkiae</name>
    <dbReference type="NCBI Taxonomy" id="1196081"/>
    <lineage>
        <taxon>Eukaryota</taxon>
        <taxon>Fungi</taxon>
        <taxon>Dikarya</taxon>
        <taxon>Ascomycota</taxon>
        <taxon>Pezizomycotina</taxon>
        <taxon>Eurotiomycetes</taxon>
        <taxon>Eurotiomycetidae</taxon>
        <taxon>Eurotiales</taxon>
        <taxon>Trichocomaceae</taxon>
        <taxon>Talaromyces</taxon>
        <taxon>Talaromyces sect. Talaromyces</taxon>
    </lineage>
</organism>
<dbReference type="AlphaFoldDB" id="A0A364KV79"/>
<keyword evidence="2" id="KW-0719">Serine esterase</keyword>
<dbReference type="OrthoDB" id="3039123at2759"/>
<dbReference type="EMBL" id="MIKG01000005">
    <property type="protein sequence ID" value="RAO67470.1"/>
    <property type="molecule type" value="Genomic_DNA"/>
</dbReference>
<dbReference type="PANTHER" id="PTHR33938:SF2">
    <property type="entry name" value="CARBOXYLIC ESTER HYDROLASE"/>
    <property type="match status" value="1"/>
</dbReference>
<keyword evidence="4 8" id="KW-0732">Signal</keyword>
<dbReference type="PANTHER" id="PTHR33938">
    <property type="entry name" value="FERULOYL ESTERASE B-RELATED"/>
    <property type="match status" value="1"/>
</dbReference>
<keyword evidence="7" id="KW-1015">Disulfide bond</keyword>
<dbReference type="GO" id="GO:0046872">
    <property type="term" value="F:metal ion binding"/>
    <property type="evidence" value="ECO:0007669"/>
    <property type="project" value="UniProtKB-KW"/>
</dbReference>
<evidence type="ECO:0000256" key="5">
    <source>
        <dbReference type="ARBA" id="ARBA00022801"/>
    </source>
</evidence>
<dbReference type="Pfam" id="PF07519">
    <property type="entry name" value="Tannase"/>
    <property type="match status" value="2"/>
</dbReference>
<evidence type="ECO:0000313" key="10">
    <source>
        <dbReference type="Proteomes" id="UP000249363"/>
    </source>
</evidence>
<keyword evidence="6" id="KW-0106">Calcium</keyword>
<accession>A0A364KV79</accession>
<protein>
    <recommendedName>
        <fullName evidence="8">Carboxylic ester hydrolase</fullName>
        <ecNumber evidence="8">3.1.1.-</ecNumber>
    </recommendedName>
</protein>
<keyword evidence="10" id="KW-1185">Reference proteome</keyword>
<evidence type="ECO:0000256" key="1">
    <source>
        <dbReference type="ARBA" id="ARBA00006249"/>
    </source>
</evidence>
<dbReference type="Proteomes" id="UP000249363">
    <property type="component" value="Unassembled WGS sequence"/>
</dbReference>
<comment type="similarity">
    <text evidence="1 8">Belongs to the tannase family.</text>
</comment>